<dbReference type="GO" id="GO:0009279">
    <property type="term" value="C:cell outer membrane"/>
    <property type="evidence" value="ECO:0007669"/>
    <property type="project" value="UniProtKB-SubCell"/>
</dbReference>
<evidence type="ECO:0000256" key="7">
    <source>
        <dbReference type="SAM" id="MobiDB-lite"/>
    </source>
</evidence>
<feature type="region of interest" description="Disordered" evidence="7">
    <location>
        <begin position="15"/>
        <end position="50"/>
    </location>
</feature>
<comment type="subcellular location">
    <subcellularLocation>
        <location evidence="1">Cell outer membrane</location>
        <topology evidence="1">Lipid-anchor</topology>
    </subcellularLocation>
</comment>
<protein>
    <submittedName>
        <fullName evidence="8">Outer surface protein B</fullName>
    </submittedName>
</protein>
<reference evidence="8" key="1">
    <citation type="journal article" date="1997" name="FEMS Microbiol. Lett.">
        <title>Characterization of Borrelia garinii isolated from Lyme disease patients in Hokkaido, Japan, by sequence analysis of OspA and OspB genes.</title>
        <authorList>
            <person name="Wang J."/>
            <person name="Masuzawa T."/>
            <person name="Yanagihara Y."/>
        </authorList>
    </citation>
    <scope>NUCLEOTIDE SEQUENCE</scope>
    <source>
        <strain evidence="8">JEM3</strain>
    </source>
</reference>
<keyword evidence="2" id="KW-0732">Signal</keyword>
<dbReference type="PRINTS" id="PR00968">
    <property type="entry name" value="OUTRSURFACE"/>
</dbReference>
<dbReference type="InterPro" id="IPR023322">
    <property type="entry name" value="OM_lipoprot_dom_sf"/>
</dbReference>
<organism evidence="8">
    <name type="scientific">Borreliella garinii</name>
    <name type="common">Borrelia garinii</name>
    <dbReference type="NCBI Taxonomy" id="29519"/>
    <lineage>
        <taxon>Bacteria</taxon>
        <taxon>Pseudomonadati</taxon>
        <taxon>Spirochaetota</taxon>
        <taxon>Spirochaetia</taxon>
        <taxon>Spirochaetales</taxon>
        <taxon>Borreliaceae</taxon>
        <taxon>Borreliella</taxon>
    </lineage>
</organism>
<evidence type="ECO:0000256" key="4">
    <source>
        <dbReference type="ARBA" id="ARBA00023139"/>
    </source>
</evidence>
<feature type="region of interest" description="Disordered" evidence="7">
    <location>
        <begin position="86"/>
        <end position="106"/>
    </location>
</feature>
<reference evidence="8" key="2">
    <citation type="submission" date="1997-03" db="EMBL/GenBank/DDBJ databases">
        <authorList>
            <person name="Wang J.H."/>
            <person name="Masuzawa T."/>
            <person name="Yanagihara Y."/>
        </authorList>
    </citation>
    <scope>NUCLEOTIDE SEQUENCE</scope>
    <source>
        <strain evidence="8">JEM3</strain>
    </source>
</reference>
<dbReference type="SUPFAM" id="SSF51087">
    <property type="entry name" value="Outer surface protein"/>
    <property type="match status" value="1"/>
</dbReference>
<keyword evidence="5" id="KW-0998">Cell outer membrane</keyword>
<keyword evidence="6" id="KW-0449">Lipoprotein</keyword>
<gene>
    <name evidence="8" type="primary">ospB</name>
</gene>
<evidence type="ECO:0000313" key="8">
    <source>
        <dbReference type="EMBL" id="AAB81572.1"/>
    </source>
</evidence>
<dbReference type="Pfam" id="PF00820">
    <property type="entry name" value="Lipoprotein_1"/>
    <property type="match status" value="1"/>
</dbReference>
<dbReference type="Gene3D" id="2.40.128.160">
    <property type="entry name" value="C1 set domains (antibody constant domain-like)"/>
    <property type="match status" value="1"/>
</dbReference>
<evidence type="ECO:0000256" key="5">
    <source>
        <dbReference type="ARBA" id="ARBA00023237"/>
    </source>
</evidence>
<feature type="compositionally biased region" description="Basic and acidic residues" evidence="7">
    <location>
        <begin position="22"/>
        <end position="47"/>
    </location>
</feature>
<evidence type="ECO:0000256" key="2">
    <source>
        <dbReference type="ARBA" id="ARBA00022729"/>
    </source>
</evidence>
<keyword evidence="4" id="KW-0564">Palmitate</keyword>
<sequence length="297" mass="32350">MKIYGLGFALVNSSPACVQKGAEPKHNDQEVEDSKKNQKDSSKRDLPSETEDLVSLFNGTKIFVSKEKNTAGKYELRAMVDTVELKGTSDKNNGSGTLEGEKSDKSKAKLTISEDLNTITVETHDSSNTKVARKVFFKTGSLTEETEETYQTGKLSTKKITRTNGTTLEYSDMTNDENATKAVETLKNGIMLEGNLVGGKTSVEIKEGTVTLKKEIEKAGTVKLFLDDTSSGSTKKTAVWSDTSNTLTISANSKKTTQLVFTKENTITVQKYDSAGTNLEGKAVEIQTLDELKNALK</sequence>
<dbReference type="EMBL" id="U93707">
    <property type="protein sequence ID" value="AAB81572.1"/>
    <property type="molecule type" value="Genomic_DNA"/>
</dbReference>
<proteinExistence type="predicted"/>
<dbReference type="AlphaFoldDB" id="O31371"/>
<accession>O31371</accession>
<name>O31371_BORGR</name>
<evidence type="ECO:0000256" key="3">
    <source>
        <dbReference type="ARBA" id="ARBA00023136"/>
    </source>
</evidence>
<evidence type="ECO:0000256" key="1">
    <source>
        <dbReference type="ARBA" id="ARBA00004459"/>
    </source>
</evidence>
<keyword evidence="3" id="KW-0472">Membrane</keyword>
<dbReference type="Gene3D" id="3.90.930.1">
    <property type="match status" value="1"/>
</dbReference>
<dbReference type="InterPro" id="IPR001809">
    <property type="entry name" value="OM_lipoprot_Borrelia"/>
</dbReference>
<evidence type="ECO:0000256" key="6">
    <source>
        <dbReference type="ARBA" id="ARBA00023288"/>
    </source>
</evidence>